<proteinExistence type="predicted"/>
<reference evidence="3 4" key="1">
    <citation type="submission" date="2024-02" db="EMBL/GenBank/DDBJ databases">
        <authorList>
            <person name="Chen Y."/>
            <person name="Shah S."/>
            <person name="Dougan E. K."/>
            <person name="Thang M."/>
            <person name="Chan C."/>
        </authorList>
    </citation>
    <scope>NUCLEOTIDE SEQUENCE [LARGE SCALE GENOMIC DNA]</scope>
</reference>
<dbReference type="Gene3D" id="2.60.120.590">
    <property type="entry name" value="Alpha-ketoglutarate-dependent dioxygenase AlkB-like"/>
    <property type="match status" value="1"/>
</dbReference>
<accession>A0ABP0RTI8</accession>
<dbReference type="InterPro" id="IPR037151">
    <property type="entry name" value="AlkB-like_sf"/>
</dbReference>
<dbReference type="Proteomes" id="UP001642464">
    <property type="component" value="Unassembled WGS sequence"/>
</dbReference>
<evidence type="ECO:0000259" key="2">
    <source>
        <dbReference type="Pfam" id="PF13532"/>
    </source>
</evidence>
<evidence type="ECO:0000313" key="3">
    <source>
        <dbReference type="EMBL" id="CAK9103678.1"/>
    </source>
</evidence>
<comment type="caution">
    <text evidence="3">The sequence shown here is derived from an EMBL/GenBank/DDBJ whole genome shotgun (WGS) entry which is preliminary data.</text>
</comment>
<protein>
    <submittedName>
        <fullName evidence="3">Uncharacterized protein R406</fullName>
    </submittedName>
</protein>
<dbReference type="SUPFAM" id="SSF51197">
    <property type="entry name" value="Clavaminate synthase-like"/>
    <property type="match status" value="1"/>
</dbReference>
<organism evidence="3 4">
    <name type="scientific">Durusdinium trenchii</name>
    <dbReference type="NCBI Taxonomy" id="1381693"/>
    <lineage>
        <taxon>Eukaryota</taxon>
        <taxon>Sar</taxon>
        <taxon>Alveolata</taxon>
        <taxon>Dinophyceae</taxon>
        <taxon>Suessiales</taxon>
        <taxon>Symbiodiniaceae</taxon>
        <taxon>Durusdinium</taxon>
    </lineage>
</organism>
<gene>
    <name evidence="3" type="ORF">SCF082_LOCUS48420</name>
</gene>
<dbReference type="EMBL" id="CAXAMM010042228">
    <property type="protein sequence ID" value="CAK9103678.1"/>
    <property type="molecule type" value="Genomic_DNA"/>
</dbReference>
<dbReference type="PANTHER" id="PTHR42256">
    <property type="entry name" value="OXOGLUTARATE/IRON-DEPENDENT DIOXYGENASE"/>
    <property type="match status" value="1"/>
</dbReference>
<feature type="domain" description="Alpha-ketoglutarate-dependent dioxygenase AlkB-like" evidence="2">
    <location>
        <begin position="137"/>
        <end position="239"/>
    </location>
</feature>
<sequence>MEGEKKPSRWRRDRREVAPVKDEAPTAGSALCPPSSNEAAAHAFRGLHGRKSDFSLLASASGATFSAVLDGNAHYYKALASELENFSTYEALVSELEYRPAWMSGGLALHRPAALGSESQLQKSPTYERIVRFLAGFFGVEPIRSLVNHYRSAEDFTAFHSDQYFSGVNMTIGASFGEERSLVFEHRETKEQFSFPQQNGDVFAFTDSVNRQFVHGIPRERTRAKSVGACRHTPGRISVIVWGRRDQEIWKQRSSVLPITLLPCNVLEYDPTAGSGEEAEAKRSSAEVAFAKSAPERTTLSRFRRGGY</sequence>
<feature type="compositionally biased region" description="Basic and acidic residues" evidence="1">
    <location>
        <begin position="13"/>
        <end position="24"/>
    </location>
</feature>
<keyword evidence="4" id="KW-1185">Reference proteome</keyword>
<dbReference type="PANTHER" id="PTHR42256:SF1">
    <property type="entry name" value="FE2OG DIOXYGENASE DOMAIN-CONTAINING PROTEIN"/>
    <property type="match status" value="1"/>
</dbReference>
<evidence type="ECO:0000313" key="4">
    <source>
        <dbReference type="Proteomes" id="UP001642464"/>
    </source>
</evidence>
<name>A0ABP0RTI8_9DINO</name>
<dbReference type="InterPro" id="IPR027450">
    <property type="entry name" value="AlkB-like"/>
</dbReference>
<feature type="region of interest" description="Disordered" evidence="1">
    <location>
        <begin position="1"/>
        <end position="35"/>
    </location>
</feature>
<dbReference type="Pfam" id="PF13532">
    <property type="entry name" value="2OG-FeII_Oxy_2"/>
    <property type="match status" value="1"/>
</dbReference>
<evidence type="ECO:0000256" key="1">
    <source>
        <dbReference type="SAM" id="MobiDB-lite"/>
    </source>
</evidence>